<dbReference type="InterPro" id="IPR047057">
    <property type="entry name" value="MerR_fam"/>
</dbReference>
<dbReference type="PANTHER" id="PTHR30204:SF69">
    <property type="entry name" value="MERR-FAMILY TRANSCRIPTIONAL REGULATOR"/>
    <property type="match status" value="1"/>
</dbReference>
<evidence type="ECO:0000256" key="1">
    <source>
        <dbReference type="ARBA" id="ARBA00023015"/>
    </source>
</evidence>
<dbReference type="PROSITE" id="PS50937">
    <property type="entry name" value="HTH_MERR_2"/>
    <property type="match status" value="1"/>
</dbReference>
<reference evidence="4 5" key="1">
    <citation type="submission" date="2021-06" db="EMBL/GenBank/DDBJ databases">
        <authorList>
            <person name="Sun Q."/>
            <person name="Li D."/>
        </authorList>
    </citation>
    <scope>NUCLEOTIDE SEQUENCE [LARGE SCALE GENOMIC DNA]</scope>
    <source>
        <strain evidence="4 5">MSJ-5</strain>
    </source>
</reference>
<feature type="domain" description="HTH merR-type" evidence="3">
    <location>
        <begin position="1"/>
        <end position="68"/>
    </location>
</feature>
<comment type="caution">
    <text evidence="4">The sequence shown here is derived from an EMBL/GenBank/DDBJ whole genome shotgun (WGS) entry which is preliminary data.</text>
</comment>
<dbReference type="CDD" id="cd00592">
    <property type="entry name" value="HTH_MerR-like"/>
    <property type="match status" value="1"/>
</dbReference>
<organism evidence="4 5">
    <name type="scientific">Alkaliphilus flagellatus</name>
    <dbReference type="NCBI Taxonomy" id="2841507"/>
    <lineage>
        <taxon>Bacteria</taxon>
        <taxon>Bacillati</taxon>
        <taxon>Bacillota</taxon>
        <taxon>Clostridia</taxon>
        <taxon>Peptostreptococcales</taxon>
        <taxon>Natronincolaceae</taxon>
        <taxon>Alkaliphilus</taxon>
    </lineage>
</organism>
<evidence type="ECO:0000313" key="4">
    <source>
        <dbReference type="EMBL" id="MBU5675843.1"/>
    </source>
</evidence>
<accession>A0ABS6G0G0</accession>
<evidence type="ECO:0000313" key="5">
    <source>
        <dbReference type="Proteomes" id="UP000779508"/>
    </source>
</evidence>
<keyword evidence="2" id="KW-0804">Transcription</keyword>
<gene>
    <name evidence="4" type="ORF">KQI88_05385</name>
</gene>
<name>A0ABS6G0G0_9FIRM</name>
<evidence type="ECO:0000256" key="2">
    <source>
        <dbReference type="ARBA" id="ARBA00023163"/>
    </source>
</evidence>
<dbReference type="PANTHER" id="PTHR30204">
    <property type="entry name" value="REDOX-CYCLING DRUG-SENSING TRANSCRIPTIONAL ACTIVATOR SOXR"/>
    <property type="match status" value="1"/>
</dbReference>
<dbReference type="Pfam" id="PF13411">
    <property type="entry name" value="MerR_1"/>
    <property type="match status" value="1"/>
</dbReference>
<keyword evidence="1" id="KW-0805">Transcription regulation</keyword>
<dbReference type="EMBL" id="JAHLQK010000002">
    <property type="protein sequence ID" value="MBU5675843.1"/>
    <property type="molecule type" value="Genomic_DNA"/>
</dbReference>
<sequence length="294" mass="34813">MLIKDVCQECRLTKKAIEYYEKQGLIKPEIQENGYRNYDDKDLAVLKEVSILRKLGISISDIKTILKSNNKAVALLKCKYILELKLQKTNEQHNCIERLISNYDISREFKIVQNSIDELFTIKERLIQAFPGTYGMYLCIHFGKFLNEKIDSVEKENAYYKIISFLDNIDNFEISKELEEYMENCFPIMQKVEMEKFDSDIFNSVADIESYIENNKETLEEYIKFRTSDEFKDTHAYKIQQLLLKFHQSSGYYDVFIPNLKILSASYAEYTKKLESANKIFLEKYPQTQNLYDE</sequence>
<protein>
    <submittedName>
        <fullName evidence="4">MerR family transcriptional regulator</fullName>
    </submittedName>
</protein>
<dbReference type="InterPro" id="IPR000551">
    <property type="entry name" value="MerR-type_HTH_dom"/>
</dbReference>
<dbReference type="SMART" id="SM00422">
    <property type="entry name" value="HTH_MERR"/>
    <property type="match status" value="1"/>
</dbReference>
<dbReference type="RefSeq" id="WP_216415336.1">
    <property type="nucleotide sequence ID" value="NZ_JAHLQK010000002.1"/>
</dbReference>
<keyword evidence="5" id="KW-1185">Reference proteome</keyword>
<dbReference type="Proteomes" id="UP000779508">
    <property type="component" value="Unassembled WGS sequence"/>
</dbReference>
<evidence type="ECO:0000259" key="3">
    <source>
        <dbReference type="PROSITE" id="PS50937"/>
    </source>
</evidence>
<proteinExistence type="predicted"/>